<name>A0ABP0JHP6_9DINO</name>
<dbReference type="Proteomes" id="UP001642464">
    <property type="component" value="Unassembled WGS sequence"/>
</dbReference>
<protein>
    <submittedName>
        <fullName evidence="2">Uncharacterized protein</fullName>
    </submittedName>
</protein>
<feature type="compositionally biased region" description="Low complexity" evidence="1">
    <location>
        <begin position="134"/>
        <end position="147"/>
    </location>
</feature>
<feature type="compositionally biased region" description="Basic and acidic residues" evidence="1">
    <location>
        <begin position="220"/>
        <end position="240"/>
    </location>
</feature>
<organism evidence="2 3">
    <name type="scientific">Durusdinium trenchii</name>
    <dbReference type="NCBI Taxonomy" id="1381693"/>
    <lineage>
        <taxon>Eukaryota</taxon>
        <taxon>Sar</taxon>
        <taxon>Alveolata</taxon>
        <taxon>Dinophyceae</taxon>
        <taxon>Suessiales</taxon>
        <taxon>Symbiodiniaceae</taxon>
        <taxon>Durusdinium</taxon>
    </lineage>
</organism>
<sequence>MTASAADVVCVRCSKSEVDHLVFQQHHQLAQATSGVNPKDFQRRDLDQQHATSEFSYLFDKGLCRENDFLRVGTIYGGHFHLTRAVGIGSNEKCLQRAMNVAIAFTLFKKRGVKVPDHLALLLEQVSPLAGVTGPPSRGSAGSAAPASPEPVPVKAMPPPPPAAVAGPAMSLVSAPVAIELHSLRQRVANLEDIVGQLYRYRSKADAVIEKLYEKLHKAEEKPLEDRPTRSSSEERDGDGHGTPFASLKGAAQALAEAFGASKEEAEEETMKMMKEEPDFEEEPELPAPPVPEAKPELPETLEEDDEEELVVKAELSDDGSVQSLEVDDIYFSQDSCSDYLQDGQSMEEVVNQIVNGDINVDETDWLILDVFKMKSPQTKKLKLYSADNRRLKILKLAQERLREADLPGLRARARVRYMNADCRKFLMHFSTKNDGKTIEVKPKRQRMA</sequence>
<feature type="region of interest" description="Disordered" evidence="1">
    <location>
        <begin position="220"/>
        <end position="246"/>
    </location>
</feature>
<gene>
    <name evidence="2" type="ORF">SCF082_LOCUS12082</name>
</gene>
<feature type="compositionally biased region" description="Pro residues" evidence="1">
    <location>
        <begin position="148"/>
        <end position="160"/>
    </location>
</feature>
<evidence type="ECO:0000313" key="2">
    <source>
        <dbReference type="EMBL" id="CAK9013790.1"/>
    </source>
</evidence>
<keyword evidence="3" id="KW-1185">Reference proteome</keyword>
<dbReference type="EMBL" id="CAXAMM010007313">
    <property type="protein sequence ID" value="CAK9013790.1"/>
    <property type="molecule type" value="Genomic_DNA"/>
</dbReference>
<accession>A0ABP0JHP6</accession>
<evidence type="ECO:0000313" key="3">
    <source>
        <dbReference type="Proteomes" id="UP001642464"/>
    </source>
</evidence>
<evidence type="ECO:0000256" key="1">
    <source>
        <dbReference type="SAM" id="MobiDB-lite"/>
    </source>
</evidence>
<feature type="region of interest" description="Disordered" evidence="1">
    <location>
        <begin position="133"/>
        <end position="160"/>
    </location>
</feature>
<proteinExistence type="predicted"/>
<comment type="caution">
    <text evidence="2">The sequence shown here is derived from an EMBL/GenBank/DDBJ whole genome shotgun (WGS) entry which is preliminary data.</text>
</comment>
<feature type="region of interest" description="Disordered" evidence="1">
    <location>
        <begin position="259"/>
        <end position="297"/>
    </location>
</feature>
<reference evidence="2 3" key="1">
    <citation type="submission" date="2024-02" db="EMBL/GenBank/DDBJ databases">
        <authorList>
            <person name="Chen Y."/>
            <person name="Shah S."/>
            <person name="Dougan E. K."/>
            <person name="Thang M."/>
            <person name="Chan C."/>
        </authorList>
    </citation>
    <scope>NUCLEOTIDE SEQUENCE [LARGE SCALE GENOMIC DNA]</scope>
</reference>